<evidence type="ECO:0000313" key="1">
    <source>
        <dbReference type="EMBL" id="QEL15477.1"/>
    </source>
</evidence>
<name>A0A5C1AB77_9BACT</name>
<keyword evidence="2" id="KW-1185">Reference proteome</keyword>
<accession>A0A5C1AB77</accession>
<sequence length="215" mass="24014">MTEDDWSLAGDPKPMLDHLKGLASDRKLRLFLCGFCRSVWDRVPSKRSRAAELYADGLVSERELGRAYSMACDVFAQARRRLFGRRGFAWADRKSEEYDRLELFAEAAYCHTPMLIGRLKRCTRHSELLVLAPNTLRDIFGNPFRPVMLSPSWLTNAALGLAEGIYADRAFDRLPILADALQDAGCEDAGILAHCRGDGPHVRGCWVVDGVLGKG</sequence>
<protein>
    <recommendedName>
        <fullName evidence="3">SMI1/KNR4 family protein</fullName>
    </recommendedName>
</protein>
<organism evidence="1 2">
    <name type="scientific">Limnoglobus roseus</name>
    <dbReference type="NCBI Taxonomy" id="2598579"/>
    <lineage>
        <taxon>Bacteria</taxon>
        <taxon>Pseudomonadati</taxon>
        <taxon>Planctomycetota</taxon>
        <taxon>Planctomycetia</taxon>
        <taxon>Gemmatales</taxon>
        <taxon>Gemmataceae</taxon>
        <taxon>Limnoglobus</taxon>
    </lineage>
</organism>
<evidence type="ECO:0008006" key="3">
    <source>
        <dbReference type="Google" id="ProtNLM"/>
    </source>
</evidence>
<dbReference type="EMBL" id="CP042425">
    <property type="protein sequence ID" value="QEL15477.1"/>
    <property type="molecule type" value="Genomic_DNA"/>
</dbReference>
<evidence type="ECO:0000313" key="2">
    <source>
        <dbReference type="Proteomes" id="UP000324974"/>
    </source>
</evidence>
<dbReference type="AlphaFoldDB" id="A0A5C1AB77"/>
<gene>
    <name evidence="1" type="ORF">PX52LOC_02400</name>
</gene>
<dbReference type="Proteomes" id="UP000324974">
    <property type="component" value="Chromosome"/>
</dbReference>
<proteinExistence type="predicted"/>
<reference evidence="2" key="1">
    <citation type="submission" date="2019-08" db="EMBL/GenBank/DDBJ databases">
        <title>Limnoglobus roseus gen. nov., sp. nov., a novel freshwater planctomycete with a giant genome from the family Gemmataceae.</title>
        <authorList>
            <person name="Kulichevskaya I.S."/>
            <person name="Naumoff D.G."/>
            <person name="Miroshnikov K."/>
            <person name="Ivanova A."/>
            <person name="Philippov D.A."/>
            <person name="Hakobyan A."/>
            <person name="Rijpstra I.C."/>
            <person name="Sinninghe Damste J.S."/>
            <person name="Liesack W."/>
            <person name="Dedysh S.N."/>
        </authorList>
    </citation>
    <scope>NUCLEOTIDE SEQUENCE [LARGE SCALE GENOMIC DNA]</scope>
    <source>
        <strain evidence="2">PX52</strain>
    </source>
</reference>
<dbReference type="RefSeq" id="WP_246173701.1">
    <property type="nucleotide sequence ID" value="NZ_CP042425.1"/>
</dbReference>
<dbReference type="KEGG" id="lrs:PX52LOC_02400"/>